<reference evidence="8" key="3">
    <citation type="submission" date="2025-09" db="UniProtKB">
        <authorList>
            <consortium name="Ensembl"/>
        </authorList>
    </citation>
    <scope>IDENTIFICATION</scope>
</reference>
<name>A0A8C9D6Y4_PANLE</name>
<evidence type="ECO:0000313" key="8">
    <source>
        <dbReference type="Ensembl" id="ENSPLOP00000018907.1"/>
    </source>
</evidence>
<evidence type="ECO:0000256" key="2">
    <source>
        <dbReference type="ARBA" id="ARBA00035119"/>
    </source>
</evidence>
<dbReference type="EC" id="3.2.2.-" evidence="6"/>
<feature type="region of interest" description="Disordered" evidence="7">
    <location>
        <begin position="1"/>
        <end position="21"/>
    </location>
</feature>
<dbReference type="GeneTree" id="ENSGT00390000002374"/>
<comment type="similarity">
    <text evidence="2 6">Belongs to the QNG1 protein family.</text>
</comment>
<proteinExistence type="inferred from homology"/>
<dbReference type="PANTHER" id="PTHR21314:SF0">
    <property type="entry name" value="QUEUOSINE 5'-PHOSPHATE N-GLYCOSYLASE_HYDROLASE"/>
    <property type="match status" value="1"/>
</dbReference>
<dbReference type="Pfam" id="PF10343">
    <property type="entry name" value="Q_salvage"/>
    <property type="match status" value="1"/>
</dbReference>
<keyword evidence="9" id="KW-1185">Reference proteome</keyword>
<accession>A0A8C9D6Y4</accession>
<comment type="catalytic activity">
    <reaction evidence="5 6">
        <text>queuosine 5'-phosphate + H2O = queuine + D-ribose 5-phosphate</text>
        <dbReference type="Rhea" id="RHEA:75387"/>
        <dbReference type="ChEBI" id="CHEBI:15377"/>
        <dbReference type="ChEBI" id="CHEBI:17433"/>
        <dbReference type="ChEBI" id="CHEBI:78346"/>
        <dbReference type="ChEBI" id="CHEBI:194371"/>
    </reaction>
    <physiologicalReaction direction="left-to-right" evidence="5 6">
        <dbReference type="Rhea" id="RHEA:75388"/>
    </physiologicalReaction>
</comment>
<evidence type="ECO:0000256" key="3">
    <source>
        <dbReference type="ARBA" id="ARBA00035306"/>
    </source>
</evidence>
<protein>
    <recommendedName>
        <fullName evidence="3 6">Queuosine 5'-phosphate N-glycosylase/hydrolase</fullName>
        <ecNumber evidence="6">3.2.2.-</ecNumber>
    </recommendedName>
    <alternativeName>
        <fullName evidence="4 6">Queuosine-nucleotide N-glycosylase/hydrolase</fullName>
    </alternativeName>
</protein>
<evidence type="ECO:0000256" key="4">
    <source>
        <dbReference type="ARBA" id="ARBA00035393"/>
    </source>
</evidence>
<dbReference type="InterPro" id="IPR019438">
    <property type="entry name" value="Q_salvage"/>
</dbReference>
<dbReference type="GO" id="GO:0016787">
    <property type="term" value="F:hydrolase activity"/>
    <property type="evidence" value="ECO:0007669"/>
    <property type="project" value="UniProtKB-KW"/>
</dbReference>
<dbReference type="GO" id="GO:0006400">
    <property type="term" value="P:tRNA modification"/>
    <property type="evidence" value="ECO:0007669"/>
    <property type="project" value="TreeGrafter"/>
</dbReference>
<dbReference type="Proteomes" id="UP000694399">
    <property type="component" value="Chromosome E1"/>
</dbReference>
<comment type="function">
    <text evidence="6">Catalyzes the hydrolysis of queuosine 5'-phosphate, releasing the nucleobase queuine (q). Is required for salvage of queuine from exogenous queuosine (Q) that is imported and then converted to queuosine 5'-phosphate intracellularly.</text>
</comment>
<evidence type="ECO:0000256" key="5">
    <source>
        <dbReference type="ARBA" id="ARBA00048204"/>
    </source>
</evidence>
<gene>
    <name evidence="8" type="primary">QNG1</name>
</gene>
<evidence type="ECO:0000256" key="1">
    <source>
        <dbReference type="ARBA" id="ARBA00022801"/>
    </source>
</evidence>
<evidence type="ECO:0000313" key="9">
    <source>
        <dbReference type="Proteomes" id="UP000694399"/>
    </source>
</evidence>
<dbReference type="AlphaFoldDB" id="A0A8C9D6Y4"/>
<keyword evidence="1 6" id="KW-0378">Hydrolase</keyword>
<evidence type="ECO:0000256" key="7">
    <source>
        <dbReference type="SAM" id="MobiDB-lite"/>
    </source>
</evidence>
<dbReference type="Ensembl" id="ENSPLOT00000020931.1">
    <property type="protein sequence ID" value="ENSPLOP00000018907.1"/>
    <property type="gene ID" value="ENSPLOG00000013829.1"/>
</dbReference>
<dbReference type="GO" id="GO:0043174">
    <property type="term" value="P:nucleoside salvage"/>
    <property type="evidence" value="ECO:0007669"/>
    <property type="project" value="Ensembl"/>
</dbReference>
<sequence>MAEQYAGAGGRTTACQLPPDPPGSFRVFGTGNGSQARARARVGGAAFPEVPPVAAGGAAPWPPLFSFGGRWREGPQNTAALSGVRAAGRGRYPVRAAIPRWVGKESCRGTRALPRSEREASLASRRVKATFLSPKGRGGMDGPLPPRESAKFIAENSRDVFIDGGGVRRVAKLLLAKASGPELRLGGWKALHELNPRAADEAAVNWVFVTDTLNFSFWSEHEEHKCLVGYRGKTYSGYWSLCAAVNRALDEGIPITSASYYATVTLDQVQHIFRSDTDVPMPLIEERHRILNETGKILLEKFEGSFLNCVRKSEKSAQKLMHLVVESFPSYRDVTQYEGKKISFYKRAQILVADTWSVLEGEGDGCFKDISSITMFADYRLPQVLVHLGALKYSKELLEKLLKGEMLSYGNRQEVEIRGCSLWCVELIRDCLLELIENKGEKTSGEINSILLDYYLWDYARDHREDMKGIPFHHTRCIYY</sequence>
<dbReference type="PANTHER" id="PTHR21314">
    <property type="entry name" value="QUEUOSINE 5'-PHOSPHATE N-GLYCOSYLASE_HYDROLASE-RELATED"/>
    <property type="match status" value="1"/>
</dbReference>
<reference evidence="8" key="2">
    <citation type="submission" date="2025-08" db="UniProtKB">
        <authorList>
            <consortium name="Ensembl"/>
        </authorList>
    </citation>
    <scope>IDENTIFICATION</scope>
</reference>
<reference evidence="8" key="1">
    <citation type="journal article" date="2019" name="bioRxiv">
        <title>Long live the king: chromosome-level assembly of the lion (Panthera leo) using linked-read, Hi-C, and long read data.</title>
        <authorList>
            <person name="Armstrong E.E."/>
            <person name="Taylor R.W."/>
            <person name="Miller D.E."/>
            <person name="Kaelin C."/>
            <person name="Barsh G."/>
            <person name="Hadly E.A."/>
            <person name="Petrov D."/>
        </authorList>
    </citation>
    <scope>NUCLEOTIDE SEQUENCE [LARGE SCALE GENOMIC DNA]</scope>
</reference>
<organism evidence="8 9">
    <name type="scientific">Panthera leo</name>
    <name type="common">Lion</name>
    <dbReference type="NCBI Taxonomy" id="9689"/>
    <lineage>
        <taxon>Eukaryota</taxon>
        <taxon>Metazoa</taxon>
        <taxon>Chordata</taxon>
        <taxon>Craniata</taxon>
        <taxon>Vertebrata</taxon>
        <taxon>Euteleostomi</taxon>
        <taxon>Mammalia</taxon>
        <taxon>Eutheria</taxon>
        <taxon>Laurasiatheria</taxon>
        <taxon>Carnivora</taxon>
        <taxon>Feliformia</taxon>
        <taxon>Felidae</taxon>
        <taxon>Pantherinae</taxon>
        <taxon>Panthera</taxon>
    </lineage>
</organism>
<evidence type="ECO:0000256" key="6">
    <source>
        <dbReference type="RuleBase" id="RU365002"/>
    </source>
</evidence>
<dbReference type="OMA" id="FYANISK"/>